<keyword evidence="3" id="KW-1185">Reference proteome</keyword>
<keyword evidence="1" id="KW-1133">Transmembrane helix</keyword>
<dbReference type="AlphaFoldDB" id="A0A133V1V3"/>
<evidence type="ECO:0000313" key="2">
    <source>
        <dbReference type="EMBL" id="KXB00438.1"/>
    </source>
</evidence>
<reference evidence="2 3" key="1">
    <citation type="journal article" date="2016" name="Sci. Rep.">
        <title>Metabolic traits of an uncultured archaeal lineage -MSBL1- from brine pools of the Red Sea.</title>
        <authorList>
            <person name="Mwirichia R."/>
            <person name="Alam I."/>
            <person name="Rashid M."/>
            <person name="Vinu M."/>
            <person name="Ba-Alawi W."/>
            <person name="Anthony Kamau A."/>
            <person name="Kamanda Ngugi D."/>
            <person name="Goker M."/>
            <person name="Klenk H.P."/>
            <person name="Bajic V."/>
            <person name="Stingl U."/>
        </authorList>
    </citation>
    <scope>NUCLEOTIDE SEQUENCE [LARGE SCALE GENOMIC DNA]</scope>
    <source>
        <strain evidence="2">SCGC-AAA261C02</strain>
    </source>
</reference>
<comment type="caution">
    <text evidence="2">The sequence shown here is derived from an EMBL/GenBank/DDBJ whole genome shotgun (WGS) entry which is preliminary data.</text>
</comment>
<dbReference type="Proteomes" id="UP000070520">
    <property type="component" value="Unassembled WGS sequence"/>
</dbReference>
<name>A0A133V1V3_9EURY</name>
<sequence>MGLLIPLLTIIFSGLVPYTILSIIGSALFFTGFYLEIKGEDELNLLKWGREYQEYEEEVPMLNFILGAWRQIKRQ</sequence>
<feature type="transmembrane region" description="Helical" evidence="1">
    <location>
        <begin position="6"/>
        <end position="35"/>
    </location>
</feature>
<gene>
    <name evidence="2" type="ORF">AKJ42_00685</name>
</gene>
<keyword evidence="1" id="KW-0472">Membrane</keyword>
<accession>A0A133V1V3</accession>
<proteinExistence type="predicted"/>
<keyword evidence="1" id="KW-0812">Transmembrane</keyword>
<protein>
    <submittedName>
        <fullName evidence="2">Uncharacterized protein</fullName>
    </submittedName>
</protein>
<dbReference type="EMBL" id="LHXW01000004">
    <property type="protein sequence ID" value="KXB00438.1"/>
    <property type="molecule type" value="Genomic_DNA"/>
</dbReference>
<organism evidence="2 3">
    <name type="scientific">candidate division MSBL1 archaeon SCGC-AAA261C02</name>
    <dbReference type="NCBI Taxonomy" id="1698272"/>
    <lineage>
        <taxon>Archaea</taxon>
        <taxon>Methanobacteriati</taxon>
        <taxon>Methanobacteriota</taxon>
        <taxon>candidate division MSBL1</taxon>
    </lineage>
</organism>
<evidence type="ECO:0000313" key="3">
    <source>
        <dbReference type="Proteomes" id="UP000070520"/>
    </source>
</evidence>
<evidence type="ECO:0000256" key="1">
    <source>
        <dbReference type="SAM" id="Phobius"/>
    </source>
</evidence>